<organism evidence="2 3">
    <name type="scientific">Dentipellis fragilis</name>
    <dbReference type="NCBI Taxonomy" id="205917"/>
    <lineage>
        <taxon>Eukaryota</taxon>
        <taxon>Fungi</taxon>
        <taxon>Dikarya</taxon>
        <taxon>Basidiomycota</taxon>
        <taxon>Agaricomycotina</taxon>
        <taxon>Agaricomycetes</taxon>
        <taxon>Russulales</taxon>
        <taxon>Hericiaceae</taxon>
        <taxon>Dentipellis</taxon>
    </lineage>
</organism>
<evidence type="ECO:0000256" key="1">
    <source>
        <dbReference type="SAM" id="Phobius"/>
    </source>
</evidence>
<keyword evidence="3" id="KW-1185">Reference proteome</keyword>
<evidence type="ECO:0000313" key="2">
    <source>
        <dbReference type="EMBL" id="TFY71107.1"/>
    </source>
</evidence>
<dbReference type="OrthoDB" id="3357408at2759"/>
<feature type="transmembrane region" description="Helical" evidence="1">
    <location>
        <begin position="127"/>
        <end position="146"/>
    </location>
</feature>
<dbReference type="STRING" id="205917.A0A4Y9ZAT8"/>
<reference evidence="2 3" key="1">
    <citation type="submission" date="2019-02" db="EMBL/GenBank/DDBJ databases">
        <title>Genome sequencing of the rare red list fungi Dentipellis fragilis.</title>
        <authorList>
            <person name="Buettner E."/>
            <person name="Kellner H."/>
        </authorList>
    </citation>
    <scope>NUCLEOTIDE SEQUENCE [LARGE SCALE GENOMIC DNA]</scope>
    <source>
        <strain evidence="2 3">DSM 105465</strain>
    </source>
</reference>
<feature type="transmembrane region" description="Helical" evidence="1">
    <location>
        <begin position="47"/>
        <end position="70"/>
    </location>
</feature>
<feature type="transmembrane region" description="Helical" evidence="1">
    <location>
        <begin position="12"/>
        <end position="35"/>
    </location>
</feature>
<feature type="transmembrane region" description="Helical" evidence="1">
    <location>
        <begin position="187"/>
        <end position="210"/>
    </location>
</feature>
<feature type="transmembrane region" description="Helical" evidence="1">
    <location>
        <begin position="94"/>
        <end position="115"/>
    </location>
</feature>
<keyword evidence="1" id="KW-0812">Transmembrane</keyword>
<keyword evidence="1" id="KW-0472">Membrane</keyword>
<proteinExistence type="predicted"/>
<comment type="caution">
    <text evidence="2">The sequence shown here is derived from an EMBL/GenBank/DDBJ whole genome shotgun (WGS) entry which is preliminary data.</text>
</comment>
<protein>
    <submittedName>
        <fullName evidence="2">Uncharacterized protein</fullName>
    </submittedName>
</protein>
<dbReference type="Proteomes" id="UP000298327">
    <property type="component" value="Unassembled WGS sequence"/>
</dbReference>
<gene>
    <name evidence="2" type="ORF">EVG20_g1883</name>
</gene>
<keyword evidence="1" id="KW-1133">Transmembrane helix</keyword>
<name>A0A4Y9ZAT8_9AGAM</name>
<sequence>MPLSLDRAILGAIFAESVMYGICLTLSAVTVLVVLRARTESTLAWKPLLLALVLMTILATVHVILSFILVDEYFILKHDVYGNRLIRWGQGNSILIAKDVIFLSQILLGDTVYMWRCYMVWGKKKRVLVFPSLVMIAGLTCSVQYTRLIHSSNGVSNGYSGWEKAFLVAIVWRIWKVNKSRNLPTLAVMVEAGIPYTANLIAFVVSYMAYTEGMNIALDIITPHVPIVFCFIILQIKYHQSSDASYAVTSTPEISWDDAAHTLRRQAGRKGHIDTPAASEPPTFDIRPVEVEISTSTEYCFDLTDKEIFADPRKVVTPSSIDDKFTSNV</sequence>
<evidence type="ECO:0000313" key="3">
    <source>
        <dbReference type="Proteomes" id="UP000298327"/>
    </source>
</evidence>
<dbReference type="EMBL" id="SEOQ01000066">
    <property type="protein sequence ID" value="TFY71107.1"/>
    <property type="molecule type" value="Genomic_DNA"/>
</dbReference>
<feature type="transmembrane region" description="Helical" evidence="1">
    <location>
        <begin position="216"/>
        <end position="234"/>
    </location>
</feature>
<dbReference type="AlphaFoldDB" id="A0A4Y9ZAT8"/>
<accession>A0A4Y9ZAT8</accession>